<accession>A0A163GRG2</accession>
<keyword evidence="1" id="KW-0812">Transmembrane</keyword>
<keyword evidence="1" id="KW-0472">Membrane</keyword>
<organism evidence="2 3">
    <name type="scientific">Paenibacillus glucanolyticus</name>
    <dbReference type="NCBI Taxonomy" id="59843"/>
    <lineage>
        <taxon>Bacteria</taxon>
        <taxon>Bacillati</taxon>
        <taxon>Bacillota</taxon>
        <taxon>Bacilli</taxon>
        <taxon>Bacillales</taxon>
        <taxon>Paenibacillaceae</taxon>
        <taxon>Paenibacillus</taxon>
    </lineage>
</organism>
<evidence type="ECO:0000256" key="1">
    <source>
        <dbReference type="SAM" id="Phobius"/>
    </source>
</evidence>
<dbReference type="Proteomes" id="UP000076796">
    <property type="component" value="Unassembled WGS sequence"/>
</dbReference>
<reference evidence="2" key="1">
    <citation type="journal article" date="2016" name="Genome Announc.">
        <title>Draft genomes of two strains of Paenibacillus glucanolyticus with capability to degrade lignocellulose.</title>
        <authorList>
            <person name="Mathews S.L."/>
            <person name="Pawlak J."/>
            <person name="Grunden A.M."/>
        </authorList>
    </citation>
    <scope>NUCLEOTIDE SEQUENCE [LARGE SCALE GENOMIC DNA]</scope>
    <source>
        <strain evidence="2">SLM1</strain>
    </source>
</reference>
<keyword evidence="3" id="KW-1185">Reference proteome</keyword>
<evidence type="ECO:0000313" key="2">
    <source>
        <dbReference type="EMBL" id="KZS45111.1"/>
    </source>
</evidence>
<sequence>MKRRQEKINKIVVALLMVIVILLYNIQMNITGVSIFRLALNCLEEIRTAFIWFSSIVEEREMSWFLSFIQWSVIVLPPIVGLWYLVNKFLEIRTALMGSKKKISKKKMEKWLSYR</sequence>
<gene>
    <name evidence="2" type="ORF">AWU65_03780</name>
</gene>
<feature type="transmembrane region" description="Helical" evidence="1">
    <location>
        <begin position="64"/>
        <end position="86"/>
    </location>
</feature>
<name>A0A163GRG2_9BACL</name>
<dbReference type="RefSeq" id="WP_076153638.1">
    <property type="nucleotide sequence ID" value="NZ_JBCMWP010000019.1"/>
</dbReference>
<keyword evidence="1" id="KW-1133">Transmembrane helix</keyword>
<dbReference type="EMBL" id="LWMH01000001">
    <property type="protein sequence ID" value="KZS45111.1"/>
    <property type="molecule type" value="Genomic_DNA"/>
</dbReference>
<protein>
    <submittedName>
        <fullName evidence="2">Uncharacterized protein</fullName>
    </submittedName>
</protein>
<feature type="transmembrane region" description="Helical" evidence="1">
    <location>
        <begin position="12"/>
        <end position="30"/>
    </location>
</feature>
<dbReference type="AlphaFoldDB" id="A0A163GRG2"/>
<evidence type="ECO:0000313" key="3">
    <source>
        <dbReference type="Proteomes" id="UP000076796"/>
    </source>
</evidence>
<proteinExistence type="predicted"/>
<comment type="caution">
    <text evidence="2">The sequence shown here is derived from an EMBL/GenBank/DDBJ whole genome shotgun (WGS) entry which is preliminary data.</text>
</comment>